<dbReference type="Proteomes" id="UP001055114">
    <property type="component" value="Unassembled WGS sequence"/>
</dbReference>
<name>A0AA37NHK6_9BACT</name>
<organism evidence="3 4">
    <name type="scientific">Parabacteroides merdae</name>
    <dbReference type="NCBI Taxonomy" id="46503"/>
    <lineage>
        <taxon>Bacteria</taxon>
        <taxon>Pseudomonadati</taxon>
        <taxon>Bacteroidota</taxon>
        <taxon>Bacteroidia</taxon>
        <taxon>Bacteroidales</taxon>
        <taxon>Tannerellaceae</taxon>
        <taxon>Parabacteroides</taxon>
    </lineage>
</organism>
<feature type="transmembrane region" description="Helical" evidence="1">
    <location>
        <begin position="21"/>
        <end position="42"/>
    </location>
</feature>
<dbReference type="RefSeq" id="WP_005640822.1">
    <property type="nucleotide sequence ID" value="NZ_BAABYG010000001.1"/>
</dbReference>
<feature type="transmembrane region" description="Helical" evidence="1">
    <location>
        <begin position="160"/>
        <end position="190"/>
    </location>
</feature>
<dbReference type="InterPro" id="IPR010380">
    <property type="entry name" value="DUF975"/>
</dbReference>
<keyword evidence="1" id="KW-0472">Membrane</keyword>
<feature type="transmembrane region" description="Helical" evidence="1">
    <location>
        <begin position="97"/>
        <end position="126"/>
    </location>
</feature>
<evidence type="ECO:0000313" key="4">
    <source>
        <dbReference type="Proteomes" id="UP001055114"/>
    </source>
</evidence>
<dbReference type="InterPro" id="IPR057169">
    <property type="entry name" value="DUF7847"/>
</dbReference>
<dbReference type="Pfam" id="PF25231">
    <property type="entry name" value="DUF7847"/>
    <property type="match status" value="1"/>
</dbReference>
<feature type="transmembrane region" description="Helical" evidence="1">
    <location>
        <begin position="54"/>
        <end position="76"/>
    </location>
</feature>
<sequence length="213" mass="23821">MEPKFMISEVFGTSWKYTKSQIWVLVGLFIGYFILSSIISLFGMPAQGSMVGKIIVNLISAVISSAFMLGYIKNLFQTMDGEEPQFSAYGQQSRKIFTYLIASIIMGIAVAIGIFLLIVPGIYLAIRLQFYSAYIVEEDCGIIESLQKSWDLTKGQGMPLFLLLLAMIGTAIVGCILFFVGLFVAVPLIYMMQCYTFRKLNTISTEEEEVQQL</sequence>
<feature type="domain" description="DUF7847" evidence="2">
    <location>
        <begin position="51"/>
        <end position="183"/>
    </location>
</feature>
<evidence type="ECO:0000256" key="1">
    <source>
        <dbReference type="SAM" id="Phobius"/>
    </source>
</evidence>
<reference evidence="3" key="1">
    <citation type="submission" date="2022-01" db="EMBL/GenBank/DDBJ databases">
        <title>Novel bile acid biosynthetic pathways are enriched in the microbiome of centenarians.</title>
        <authorList>
            <person name="Sato Y."/>
            <person name="Atarashi K."/>
            <person name="Plichta R.D."/>
            <person name="Arai Y."/>
            <person name="Sasajima S."/>
            <person name="Kearney M.S."/>
            <person name="Suda W."/>
            <person name="Takeshita K."/>
            <person name="Sasaki T."/>
            <person name="Okamoto S."/>
            <person name="Skelly N.A."/>
            <person name="Okamura Y."/>
            <person name="Vlamakis H."/>
            <person name="Li Y."/>
            <person name="Tanoue T."/>
            <person name="Takei H."/>
            <person name="Nittono H."/>
            <person name="Narushima S."/>
            <person name="Irie J."/>
            <person name="Itoh H."/>
            <person name="Moriya K."/>
            <person name="Sugiura Y."/>
            <person name="Suematsu M."/>
            <person name="Moritoki N."/>
            <person name="Shibata S."/>
            <person name="Littman R.D."/>
            <person name="Fischbach A.M."/>
            <person name="Uwamino Y."/>
            <person name="Inoue T."/>
            <person name="Honda A."/>
            <person name="Hattori M."/>
            <person name="Murai T."/>
            <person name="Xavier J.R."/>
            <person name="Hirose N."/>
            <person name="Honda K."/>
        </authorList>
    </citation>
    <scope>NUCLEOTIDE SEQUENCE</scope>
    <source>
        <strain evidence="3">CE91-St3</strain>
    </source>
</reference>
<evidence type="ECO:0000313" key="3">
    <source>
        <dbReference type="EMBL" id="GKH70823.1"/>
    </source>
</evidence>
<dbReference type="AlphaFoldDB" id="A0AA37NHK6"/>
<keyword evidence="1" id="KW-1133">Transmembrane helix</keyword>
<dbReference type="GeneID" id="49204753"/>
<dbReference type="EMBL" id="BQNZ01000001">
    <property type="protein sequence ID" value="GKH70823.1"/>
    <property type="molecule type" value="Genomic_DNA"/>
</dbReference>
<dbReference type="PANTHER" id="PTHR40076:SF1">
    <property type="entry name" value="MEMBRANE PROTEIN"/>
    <property type="match status" value="1"/>
</dbReference>
<protein>
    <recommendedName>
        <fullName evidence="2">DUF7847 domain-containing protein</fullName>
    </recommendedName>
</protein>
<proteinExistence type="predicted"/>
<dbReference type="PANTHER" id="PTHR40076">
    <property type="entry name" value="MEMBRANE PROTEIN-RELATED"/>
    <property type="match status" value="1"/>
</dbReference>
<gene>
    <name evidence="3" type="ORF">CE91St3_06860</name>
</gene>
<accession>A0AA37NHK6</accession>
<evidence type="ECO:0000259" key="2">
    <source>
        <dbReference type="Pfam" id="PF25231"/>
    </source>
</evidence>
<comment type="caution">
    <text evidence="3">The sequence shown here is derived from an EMBL/GenBank/DDBJ whole genome shotgun (WGS) entry which is preliminary data.</text>
</comment>
<keyword evidence="1" id="KW-0812">Transmembrane</keyword>